<organism evidence="1 2">
    <name type="scientific">Nitratireductor pacificus pht-3B</name>
    <dbReference type="NCBI Taxonomy" id="391937"/>
    <lineage>
        <taxon>Bacteria</taxon>
        <taxon>Pseudomonadati</taxon>
        <taxon>Pseudomonadota</taxon>
        <taxon>Alphaproteobacteria</taxon>
        <taxon>Hyphomicrobiales</taxon>
        <taxon>Phyllobacteriaceae</taxon>
        <taxon>Nitratireductor</taxon>
    </lineage>
</organism>
<gene>
    <name evidence="1" type="ORF">NA2_05563</name>
</gene>
<keyword evidence="2" id="KW-1185">Reference proteome</keyword>
<protein>
    <submittedName>
        <fullName evidence="1">Uncharacterized protein</fullName>
    </submittedName>
</protein>
<sequence length="89" mass="9801">MPNKEPPVLMRTNVIQEILTASANMFSDRMSASRLLFQKVNLLTSSRLGLHTMDGAFVNGAASTPIRPVTTTRTSRWDTRLKTPSGVVL</sequence>
<comment type="caution">
    <text evidence="1">The sequence shown here is derived from an EMBL/GenBank/DDBJ whole genome shotgun (WGS) entry which is preliminary data.</text>
</comment>
<evidence type="ECO:0000313" key="2">
    <source>
        <dbReference type="Proteomes" id="UP000006786"/>
    </source>
</evidence>
<dbReference type="EMBL" id="AMRM01000005">
    <property type="protein sequence ID" value="EKF19783.1"/>
    <property type="molecule type" value="Genomic_DNA"/>
</dbReference>
<proteinExistence type="predicted"/>
<dbReference type="Proteomes" id="UP000006786">
    <property type="component" value="Unassembled WGS sequence"/>
</dbReference>
<evidence type="ECO:0000313" key="1">
    <source>
        <dbReference type="EMBL" id="EKF19783.1"/>
    </source>
</evidence>
<name>K2N6J6_9HYPH</name>
<dbReference type="AlphaFoldDB" id="K2N6J6"/>
<accession>K2N6J6</accession>
<reference evidence="1 2" key="1">
    <citation type="journal article" date="2012" name="J. Bacteriol.">
        <title>Genome Sequence of Nitratireductor pacificus Type Strain pht-3B.</title>
        <authorList>
            <person name="Lai Q."/>
            <person name="Li G."/>
            <person name="Shao Z."/>
        </authorList>
    </citation>
    <scope>NUCLEOTIDE SEQUENCE [LARGE SCALE GENOMIC DNA]</scope>
    <source>
        <strain evidence="2">pht-3B</strain>
    </source>
</reference>